<dbReference type="GO" id="GO:0046474">
    <property type="term" value="P:glycerophospholipid biosynthetic process"/>
    <property type="evidence" value="ECO:0007669"/>
    <property type="project" value="TreeGrafter"/>
</dbReference>
<evidence type="ECO:0000256" key="4">
    <source>
        <dbReference type="ARBA" id="ARBA00013170"/>
    </source>
</evidence>
<accession>A0A518D462</accession>
<keyword evidence="10" id="KW-0443">Lipid metabolism</keyword>
<dbReference type="PANTHER" id="PTHR14269:SF62">
    <property type="entry name" value="CDP-DIACYLGLYCEROL--GLYCEROL-3-PHOSPHATE 3-PHOSPHATIDYLTRANSFERASE 1, CHLOROPLASTIC"/>
    <property type="match status" value="1"/>
</dbReference>
<dbReference type="RefSeq" id="WP_145191134.1">
    <property type="nucleotide sequence ID" value="NZ_CP036290.1"/>
</dbReference>
<dbReference type="PROSITE" id="PS00379">
    <property type="entry name" value="CDP_ALCOHOL_P_TRANSF"/>
    <property type="match status" value="1"/>
</dbReference>
<keyword evidence="9 17" id="KW-1133">Transmembrane helix</keyword>
<evidence type="ECO:0000256" key="15">
    <source>
        <dbReference type="NCBIfam" id="TIGR00560"/>
    </source>
</evidence>
<organism evidence="18 19">
    <name type="scientific">Rohdeia mirabilis</name>
    <dbReference type="NCBI Taxonomy" id="2528008"/>
    <lineage>
        <taxon>Bacteria</taxon>
        <taxon>Pseudomonadati</taxon>
        <taxon>Planctomycetota</taxon>
        <taxon>Planctomycetia</taxon>
        <taxon>Planctomycetia incertae sedis</taxon>
        <taxon>Rohdeia</taxon>
    </lineage>
</organism>
<feature type="transmembrane region" description="Helical" evidence="17">
    <location>
        <begin position="122"/>
        <end position="142"/>
    </location>
</feature>
<keyword evidence="11 17" id="KW-0472">Membrane</keyword>
<dbReference type="InterPro" id="IPR048254">
    <property type="entry name" value="CDP_ALCOHOL_P_TRANSF_CS"/>
</dbReference>
<feature type="transmembrane region" description="Helical" evidence="17">
    <location>
        <begin position="154"/>
        <end position="175"/>
    </location>
</feature>
<dbReference type="EC" id="2.7.8.5" evidence="4 15"/>
<comment type="pathway">
    <text evidence="2">Phospholipid metabolism; phosphatidylglycerol biosynthesis; phosphatidylglycerol from CDP-diacylglycerol: step 1/2.</text>
</comment>
<dbReference type="GO" id="GO:0008444">
    <property type="term" value="F:CDP-diacylglycerol-glycerol-3-phosphate 3-phosphatidyltransferase activity"/>
    <property type="evidence" value="ECO:0007669"/>
    <property type="project" value="UniProtKB-UniRule"/>
</dbReference>
<gene>
    <name evidence="18" type="primary">pgsA</name>
    <name evidence="18" type="ORF">Pla163_34010</name>
</gene>
<sequence length="219" mass="23701">MSEAARRSGSGPARPVGVFAHWPNRITAIRFVGAAVLFVLLQIFGPGVDAPDRSYGDPWMLACFVLFVTVAATDWLDGHLARKYGHVTAFGRIADPFVDKILVLGALVLLAAFDWAQPYLPAWVVVVVLAREFLVTGIRGYAESQGVEFGADRFGKIKLVVQCIAIGALLGLYGIPWPEVLVRPVEWIAHISVWATLVASVGSGLGYVFKATRLLSAPR</sequence>
<evidence type="ECO:0000256" key="13">
    <source>
        <dbReference type="ARBA" id="ARBA00023264"/>
    </source>
</evidence>
<dbReference type="InterPro" id="IPR004570">
    <property type="entry name" value="Phosphatidylglycerol_P_synth"/>
</dbReference>
<dbReference type="Pfam" id="PF01066">
    <property type="entry name" value="CDP-OH_P_transf"/>
    <property type="match status" value="1"/>
</dbReference>
<evidence type="ECO:0000256" key="7">
    <source>
        <dbReference type="ARBA" id="ARBA00022679"/>
    </source>
</evidence>
<dbReference type="EMBL" id="CP036290">
    <property type="protein sequence ID" value="QDU86250.1"/>
    <property type="molecule type" value="Genomic_DNA"/>
</dbReference>
<keyword evidence="13" id="KW-1208">Phospholipid metabolism</keyword>
<keyword evidence="6" id="KW-0444">Lipid biosynthesis</keyword>
<comment type="catalytic activity">
    <reaction evidence="14">
        <text>a CDP-1,2-diacyl-sn-glycerol + sn-glycerol 3-phosphate = a 1,2-diacyl-sn-glycero-3-phospho-(1'-sn-glycero-3'-phosphate) + CMP + H(+)</text>
        <dbReference type="Rhea" id="RHEA:12593"/>
        <dbReference type="ChEBI" id="CHEBI:15378"/>
        <dbReference type="ChEBI" id="CHEBI:57597"/>
        <dbReference type="ChEBI" id="CHEBI:58332"/>
        <dbReference type="ChEBI" id="CHEBI:60110"/>
        <dbReference type="ChEBI" id="CHEBI:60377"/>
        <dbReference type="EC" id="2.7.8.5"/>
    </reaction>
</comment>
<evidence type="ECO:0000256" key="17">
    <source>
        <dbReference type="SAM" id="Phobius"/>
    </source>
</evidence>
<dbReference type="InterPro" id="IPR000462">
    <property type="entry name" value="CDP-OH_P_trans"/>
</dbReference>
<feature type="transmembrane region" description="Helical" evidence="17">
    <location>
        <begin position="187"/>
        <end position="209"/>
    </location>
</feature>
<dbReference type="PANTHER" id="PTHR14269">
    <property type="entry name" value="CDP-DIACYLGLYCEROL--GLYCEROL-3-PHOSPHATE 3-PHOSPHATIDYLTRANSFERASE-RELATED"/>
    <property type="match status" value="1"/>
</dbReference>
<keyword evidence="7 16" id="KW-0808">Transferase</keyword>
<evidence type="ECO:0000256" key="14">
    <source>
        <dbReference type="ARBA" id="ARBA00048586"/>
    </source>
</evidence>
<dbReference type="Proteomes" id="UP000319342">
    <property type="component" value="Chromosome"/>
</dbReference>
<evidence type="ECO:0000256" key="16">
    <source>
        <dbReference type="RuleBase" id="RU003750"/>
    </source>
</evidence>
<dbReference type="Gene3D" id="1.20.120.1760">
    <property type="match status" value="1"/>
</dbReference>
<keyword evidence="12" id="KW-0594">Phospholipid biosynthesis</keyword>
<name>A0A518D462_9BACT</name>
<dbReference type="PIRSF" id="PIRSF000847">
    <property type="entry name" value="Phos_ph_gly_syn"/>
    <property type="match status" value="1"/>
</dbReference>
<evidence type="ECO:0000256" key="8">
    <source>
        <dbReference type="ARBA" id="ARBA00022692"/>
    </source>
</evidence>
<evidence type="ECO:0000256" key="2">
    <source>
        <dbReference type="ARBA" id="ARBA00005042"/>
    </source>
</evidence>
<evidence type="ECO:0000256" key="12">
    <source>
        <dbReference type="ARBA" id="ARBA00023209"/>
    </source>
</evidence>
<evidence type="ECO:0000256" key="10">
    <source>
        <dbReference type="ARBA" id="ARBA00023098"/>
    </source>
</evidence>
<protein>
    <recommendedName>
        <fullName evidence="5 15">CDP-diacylglycerol--glycerol-3-phosphate 3-phosphatidyltransferase</fullName>
        <ecNumber evidence="4 15">2.7.8.5</ecNumber>
    </recommendedName>
</protein>
<feature type="transmembrane region" description="Helical" evidence="17">
    <location>
        <begin position="97"/>
        <end position="116"/>
    </location>
</feature>
<reference evidence="18 19" key="1">
    <citation type="submission" date="2019-02" db="EMBL/GenBank/DDBJ databases">
        <title>Deep-cultivation of Planctomycetes and their phenomic and genomic characterization uncovers novel biology.</title>
        <authorList>
            <person name="Wiegand S."/>
            <person name="Jogler M."/>
            <person name="Boedeker C."/>
            <person name="Pinto D."/>
            <person name="Vollmers J."/>
            <person name="Rivas-Marin E."/>
            <person name="Kohn T."/>
            <person name="Peeters S.H."/>
            <person name="Heuer A."/>
            <person name="Rast P."/>
            <person name="Oberbeckmann S."/>
            <person name="Bunk B."/>
            <person name="Jeske O."/>
            <person name="Meyerdierks A."/>
            <person name="Storesund J.E."/>
            <person name="Kallscheuer N."/>
            <person name="Luecker S."/>
            <person name="Lage O.M."/>
            <person name="Pohl T."/>
            <person name="Merkel B.J."/>
            <person name="Hornburger P."/>
            <person name="Mueller R.-W."/>
            <person name="Bruemmer F."/>
            <person name="Labrenz M."/>
            <person name="Spormann A.M."/>
            <person name="Op den Camp H."/>
            <person name="Overmann J."/>
            <person name="Amann R."/>
            <person name="Jetten M.S.M."/>
            <person name="Mascher T."/>
            <person name="Medema M.H."/>
            <person name="Devos D.P."/>
            <person name="Kaster A.-K."/>
            <person name="Ovreas L."/>
            <person name="Rohde M."/>
            <person name="Galperin M.Y."/>
            <person name="Jogler C."/>
        </authorList>
    </citation>
    <scope>NUCLEOTIDE SEQUENCE [LARGE SCALE GENOMIC DNA]</scope>
    <source>
        <strain evidence="18 19">Pla163</strain>
    </source>
</reference>
<evidence type="ECO:0000256" key="1">
    <source>
        <dbReference type="ARBA" id="ARBA00004141"/>
    </source>
</evidence>
<proteinExistence type="inferred from homology"/>
<evidence type="ECO:0000313" key="19">
    <source>
        <dbReference type="Proteomes" id="UP000319342"/>
    </source>
</evidence>
<dbReference type="NCBIfam" id="TIGR00560">
    <property type="entry name" value="pgsA"/>
    <property type="match status" value="1"/>
</dbReference>
<dbReference type="AlphaFoldDB" id="A0A518D462"/>
<comment type="subcellular location">
    <subcellularLocation>
        <location evidence="1">Membrane</location>
        <topology evidence="1">Multi-pass membrane protein</topology>
    </subcellularLocation>
</comment>
<evidence type="ECO:0000256" key="6">
    <source>
        <dbReference type="ARBA" id="ARBA00022516"/>
    </source>
</evidence>
<dbReference type="OrthoDB" id="9796672at2"/>
<keyword evidence="19" id="KW-1185">Reference proteome</keyword>
<evidence type="ECO:0000256" key="3">
    <source>
        <dbReference type="ARBA" id="ARBA00010441"/>
    </source>
</evidence>
<comment type="similarity">
    <text evidence="3 16">Belongs to the CDP-alcohol phosphatidyltransferase class-I family.</text>
</comment>
<feature type="transmembrane region" description="Helical" evidence="17">
    <location>
        <begin position="59"/>
        <end position="76"/>
    </location>
</feature>
<evidence type="ECO:0000256" key="11">
    <source>
        <dbReference type="ARBA" id="ARBA00023136"/>
    </source>
</evidence>
<evidence type="ECO:0000256" key="9">
    <source>
        <dbReference type="ARBA" id="ARBA00022989"/>
    </source>
</evidence>
<dbReference type="GO" id="GO:0016020">
    <property type="term" value="C:membrane"/>
    <property type="evidence" value="ECO:0007669"/>
    <property type="project" value="UniProtKB-SubCell"/>
</dbReference>
<feature type="transmembrane region" description="Helical" evidence="17">
    <location>
        <begin position="28"/>
        <end position="47"/>
    </location>
</feature>
<evidence type="ECO:0000256" key="5">
    <source>
        <dbReference type="ARBA" id="ARBA00014944"/>
    </source>
</evidence>
<keyword evidence="8 17" id="KW-0812">Transmembrane</keyword>
<evidence type="ECO:0000313" key="18">
    <source>
        <dbReference type="EMBL" id="QDU86250.1"/>
    </source>
</evidence>
<dbReference type="InterPro" id="IPR043130">
    <property type="entry name" value="CDP-OH_PTrfase_TM_dom"/>
</dbReference>
<dbReference type="InterPro" id="IPR050324">
    <property type="entry name" value="CDP-alcohol_PTase-I"/>
</dbReference>